<keyword evidence="12" id="KW-1185">Reference proteome</keyword>
<gene>
    <name evidence="11" type="ORF">PHYEVI_LOCUS1079</name>
</gene>
<feature type="transmembrane region" description="Helical" evidence="10">
    <location>
        <begin position="16"/>
        <end position="37"/>
    </location>
</feature>
<evidence type="ECO:0000256" key="7">
    <source>
        <dbReference type="ARBA" id="ARBA00023136"/>
    </source>
</evidence>
<dbReference type="Pfam" id="PF02949">
    <property type="entry name" value="7tm_6"/>
    <property type="match status" value="1"/>
</dbReference>
<keyword evidence="8 10" id="KW-0675">Receptor</keyword>
<keyword evidence="7 10" id="KW-0472">Membrane</keyword>
<evidence type="ECO:0000256" key="1">
    <source>
        <dbReference type="ARBA" id="ARBA00004651"/>
    </source>
</evidence>
<dbReference type="InterPro" id="IPR004117">
    <property type="entry name" value="7tm6_olfct_rcpt"/>
</dbReference>
<dbReference type="PANTHER" id="PTHR21137">
    <property type="entry name" value="ODORANT RECEPTOR"/>
    <property type="match status" value="1"/>
</dbReference>
<evidence type="ECO:0000256" key="9">
    <source>
        <dbReference type="ARBA" id="ARBA00023224"/>
    </source>
</evidence>
<feature type="transmembrane region" description="Helical" evidence="10">
    <location>
        <begin position="140"/>
        <end position="161"/>
    </location>
</feature>
<dbReference type="Proteomes" id="UP001153712">
    <property type="component" value="Chromosome 1"/>
</dbReference>
<evidence type="ECO:0000313" key="11">
    <source>
        <dbReference type="EMBL" id="CAG9854618.1"/>
    </source>
</evidence>
<dbReference type="GO" id="GO:0004984">
    <property type="term" value="F:olfactory receptor activity"/>
    <property type="evidence" value="ECO:0007669"/>
    <property type="project" value="InterPro"/>
</dbReference>
<organism evidence="11 12">
    <name type="scientific">Phyllotreta striolata</name>
    <name type="common">Striped flea beetle</name>
    <name type="synonym">Crioceris striolata</name>
    <dbReference type="NCBI Taxonomy" id="444603"/>
    <lineage>
        <taxon>Eukaryota</taxon>
        <taxon>Metazoa</taxon>
        <taxon>Ecdysozoa</taxon>
        <taxon>Arthropoda</taxon>
        <taxon>Hexapoda</taxon>
        <taxon>Insecta</taxon>
        <taxon>Pterygota</taxon>
        <taxon>Neoptera</taxon>
        <taxon>Endopterygota</taxon>
        <taxon>Coleoptera</taxon>
        <taxon>Polyphaga</taxon>
        <taxon>Cucujiformia</taxon>
        <taxon>Chrysomeloidea</taxon>
        <taxon>Chrysomelidae</taxon>
        <taxon>Galerucinae</taxon>
        <taxon>Alticini</taxon>
        <taxon>Phyllotreta</taxon>
    </lineage>
</organism>
<feature type="transmembrane region" description="Helical" evidence="10">
    <location>
        <begin position="72"/>
        <end position="96"/>
    </location>
</feature>
<keyword evidence="6 10" id="KW-1133">Transmembrane helix</keyword>
<evidence type="ECO:0000256" key="8">
    <source>
        <dbReference type="ARBA" id="ARBA00023170"/>
    </source>
</evidence>
<keyword evidence="4 10" id="KW-0812">Transmembrane</keyword>
<evidence type="ECO:0000256" key="3">
    <source>
        <dbReference type="ARBA" id="ARBA00022606"/>
    </source>
</evidence>
<evidence type="ECO:0000256" key="6">
    <source>
        <dbReference type="ARBA" id="ARBA00022989"/>
    </source>
</evidence>
<dbReference type="AlphaFoldDB" id="A0A9N9XHZ3"/>
<dbReference type="PANTHER" id="PTHR21137:SF35">
    <property type="entry name" value="ODORANT RECEPTOR 19A-RELATED"/>
    <property type="match status" value="1"/>
</dbReference>
<dbReference type="GO" id="GO:0005886">
    <property type="term" value="C:plasma membrane"/>
    <property type="evidence" value="ECO:0007669"/>
    <property type="project" value="UniProtKB-SubCell"/>
</dbReference>
<dbReference type="GO" id="GO:0005549">
    <property type="term" value="F:odorant binding"/>
    <property type="evidence" value="ECO:0007669"/>
    <property type="project" value="InterPro"/>
</dbReference>
<reference evidence="11" key="1">
    <citation type="submission" date="2022-01" db="EMBL/GenBank/DDBJ databases">
        <authorList>
            <person name="King R."/>
        </authorList>
    </citation>
    <scope>NUCLEOTIDE SEQUENCE</scope>
</reference>
<keyword evidence="2" id="KW-1003">Cell membrane</keyword>
<evidence type="ECO:0000256" key="5">
    <source>
        <dbReference type="ARBA" id="ARBA00022725"/>
    </source>
</evidence>
<comment type="caution">
    <text evidence="10">Lacks conserved residue(s) required for the propagation of feature annotation.</text>
</comment>
<comment type="subcellular location">
    <subcellularLocation>
        <location evidence="1 10">Cell membrane</location>
        <topology evidence="1 10">Multi-pass membrane protein</topology>
    </subcellularLocation>
</comment>
<comment type="similarity">
    <text evidence="10">Belongs to the insect chemoreceptor superfamily. Heteromeric odorant receptor channel (TC 1.A.69) family.</text>
</comment>
<dbReference type="EMBL" id="OU900094">
    <property type="protein sequence ID" value="CAG9854618.1"/>
    <property type="molecule type" value="Genomic_DNA"/>
</dbReference>
<name>A0A9N9XHZ3_PHYSR</name>
<keyword evidence="3 10" id="KW-0716">Sensory transduction</keyword>
<evidence type="ECO:0000256" key="2">
    <source>
        <dbReference type="ARBA" id="ARBA00022475"/>
    </source>
</evidence>
<evidence type="ECO:0000256" key="10">
    <source>
        <dbReference type="RuleBase" id="RU351113"/>
    </source>
</evidence>
<evidence type="ECO:0000256" key="4">
    <source>
        <dbReference type="ARBA" id="ARBA00022692"/>
    </source>
</evidence>
<keyword evidence="9 10" id="KW-0807">Transducer</keyword>
<dbReference type="OrthoDB" id="8117390at2759"/>
<accession>A0A9N9XHZ3</accession>
<sequence>MTSEGILPKCKHLKSALPYIILGGVWPDIFNNLSLFWKIVYKMFSLLIFYSSVGVTLCSFAQFYILLQDRPLLITAELLTSFSLANLWSMASVRAYGIRKPIIKKLLKGVIDSEKRIYIGDDKDFIDIQNTYISKNNTICFAYSTFLSIYLVFYFLTFYFVTYKMSDPALLQTDVIKKPHIIEMWFPIDRDKYYATTIFIEGTVSTTVTFLVMGADCYSFSIQTYIVSQLKMLNHIFENLEKFELRVKTQLGCDENEAKFLVLRESIIFHQYILRYIDDYNSTMDVVALTEFILLSMQLAACVLPQILGLSPTIGVLFLLLGGIISSKFFIYYWFAEEITSAANDVTDSIYNSNWTEKPQKIKYMFILVMMRSMKMTGLSIGPLGIMSMRVYLMLIRSTYSFVALVHSFT</sequence>
<keyword evidence="5 10" id="KW-0552">Olfaction</keyword>
<evidence type="ECO:0000313" key="12">
    <source>
        <dbReference type="Proteomes" id="UP001153712"/>
    </source>
</evidence>
<feature type="transmembrane region" description="Helical" evidence="10">
    <location>
        <begin position="316"/>
        <end position="335"/>
    </location>
</feature>
<feature type="transmembrane region" description="Helical" evidence="10">
    <location>
        <begin position="44"/>
        <end position="66"/>
    </location>
</feature>
<feature type="transmembrane region" description="Helical" evidence="10">
    <location>
        <begin position="286"/>
        <end position="304"/>
    </location>
</feature>
<protein>
    <recommendedName>
        <fullName evidence="10">Odorant receptor</fullName>
    </recommendedName>
</protein>
<dbReference type="GO" id="GO:0007165">
    <property type="term" value="P:signal transduction"/>
    <property type="evidence" value="ECO:0007669"/>
    <property type="project" value="UniProtKB-KW"/>
</dbReference>
<proteinExistence type="inferred from homology"/>